<comment type="caution">
    <text evidence="1">The sequence shown here is derived from an EMBL/GenBank/DDBJ whole genome shotgun (WGS) entry which is preliminary data.</text>
</comment>
<protein>
    <submittedName>
        <fullName evidence="1">Uncharacterized protein</fullName>
    </submittedName>
</protein>
<reference evidence="2" key="1">
    <citation type="journal article" date="2023" name="Nat. Plants">
        <title>Single-cell RNA sequencing provides a high-resolution roadmap for understanding the multicellular compartmentation of specialized metabolism.</title>
        <authorList>
            <person name="Sun S."/>
            <person name="Shen X."/>
            <person name="Li Y."/>
            <person name="Li Y."/>
            <person name="Wang S."/>
            <person name="Li R."/>
            <person name="Zhang H."/>
            <person name="Shen G."/>
            <person name="Guo B."/>
            <person name="Wei J."/>
            <person name="Xu J."/>
            <person name="St-Pierre B."/>
            <person name="Chen S."/>
            <person name="Sun C."/>
        </authorList>
    </citation>
    <scope>NUCLEOTIDE SEQUENCE [LARGE SCALE GENOMIC DNA]</scope>
</reference>
<gene>
    <name evidence="1" type="ORF">M9H77_13747</name>
</gene>
<dbReference type="Proteomes" id="UP001060085">
    <property type="component" value="Linkage Group LG03"/>
</dbReference>
<keyword evidence="2" id="KW-1185">Reference proteome</keyword>
<evidence type="ECO:0000313" key="1">
    <source>
        <dbReference type="EMBL" id="KAI5673383.1"/>
    </source>
</evidence>
<name>A0ACC0BL75_CATRO</name>
<sequence>MITLTGGQNMLAMSMPGINGDFVLAAEMLSYPSDEYIRWYRGITRVYIGNPANRNTRSHGYQPARVDRRITTSMLQEVDDMASVVIQEPPTDPSQMAVFAKKVQTIIRRCMVSIGGTLDCTSSQHDIQQIFPVQPSRHHSREHVPNRGAGGVKKSARRGPSVSPFLDRHEHVDPGYVEVERGEGSGGG</sequence>
<dbReference type="EMBL" id="CM044703">
    <property type="protein sequence ID" value="KAI5673383.1"/>
    <property type="molecule type" value="Genomic_DNA"/>
</dbReference>
<evidence type="ECO:0000313" key="2">
    <source>
        <dbReference type="Proteomes" id="UP001060085"/>
    </source>
</evidence>
<proteinExistence type="predicted"/>
<accession>A0ACC0BL75</accession>
<organism evidence="1 2">
    <name type="scientific">Catharanthus roseus</name>
    <name type="common">Madagascar periwinkle</name>
    <name type="synonym">Vinca rosea</name>
    <dbReference type="NCBI Taxonomy" id="4058"/>
    <lineage>
        <taxon>Eukaryota</taxon>
        <taxon>Viridiplantae</taxon>
        <taxon>Streptophyta</taxon>
        <taxon>Embryophyta</taxon>
        <taxon>Tracheophyta</taxon>
        <taxon>Spermatophyta</taxon>
        <taxon>Magnoliopsida</taxon>
        <taxon>eudicotyledons</taxon>
        <taxon>Gunneridae</taxon>
        <taxon>Pentapetalae</taxon>
        <taxon>asterids</taxon>
        <taxon>lamiids</taxon>
        <taxon>Gentianales</taxon>
        <taxon>Apocynaceae</taxon>
        <taxon>Rauvolfioideae</taxon>
        <taxon>Vinceae</taxon>
        <taxon>Catharanthinae</taxon>
        <taxon>Catharanthus</taxon>
    </lineage>
</organism>